<dbReference type="CDD" id="cd01335">
    <property type="entry name" value="Radical_SAM"/>
    <property type="match status" value="1"/>
</dbReference>
<dbReference type="Proteomes" id="UP000007113">
    <property type="component" value="Chromosome"/>
</dbReference>
<dbReference type="Gene3D" id="3.20.20.70">
    <property type="entry name" value="Aldolase class I"/>
    <property type="match status" value="1"/>
</dbReference>
<evidence type="ECO:0000259" key="7">
    <source>
        <dbReference type="PROSITE" id="PS51918"/>
    </source>
</evidence>
<evidence type="ECO:0000256" key="6">
    <source>
        <dbReference type="ARBA" id="ARBA00023014"/>
    </source>
</evidence>
<evidence type="ECO:0000313" key="8">
    <source>
        <dbReference type="EMBL" id="AEU35829.1"/>
    </source>
</evidence>
<dbReference type="GO" id="GO:0051539">
    <property type="term" value="F:4 iron, 4 sulfur cluster binding"/>
    <property type="evidence" value="ECO:0007669"/>
    <property type="project" value="UniProtKB-KW"/>
</dbReference>
<dbReference type="SFLD" id="SFLDG01067">
    <property type="entry name" value="SPASM/twitch_domain_containing"/>
    <property type="match status" value="1"/>
</dbReference>
<dbReference type="SFLD" id="SFLDG01386">
    <property type="entry name" value="main_SPASM_domain-containing"/>
    <property type="match status" value="1"/>
</dbReference>
<evidence type="ECO:0000256" key="4">
    <source>
        <dbReference type="ARBA" id="ARBA00022723"/>
    </source>
</evidence>
<dbReference type="InterPro" id="IPR023885">
    <property type="entry name" value="4Fe4S-binding_SPASM_dom"/>
</dbReference>
<sequence>MSLMQELGQRALDRGVPLSVQLDVTYRCNERCVHCYLDHDDHGEMTTAEMRDVLDQLADAGVFFLTLSGGEVFMRQDFFDIVEYARSLMFCVKIKTNAFMIGEEEARRLHELMVQDVQVSIYSHRAEVHDAITLLPGSLKRTVEGIRRLRAQGVKVIVANVLMMQNLGDYGGVIQLAEDLGAEYTIDPTITPMMDGDRNVLRLGLGVPQLQDVFRNSDLVGDVDEFCAPPPAMHEDVLRELPCSAGHTACYISPYGDLYPCVQFPLPSGNVRSQKFMDIWLHSEQLNDVRSISAADLPVCSGCGHVGSCSRCPGLAYLEGNMRGPSTQDCQKSFARTGIESANMRLKKAGSGSSSLVQIAALPA</sequence>
<dbReference type="NCBIfam" id="TIGR04085">
    <property type="entry name" value="rSAM_more_4Fe4S"/>
    <property type="match status" value="1"/>
</dbReference>
<name>G8P0Y2_GRAMM</name>
<dbReference type="HOGENOM" id="CLU_009273_4_0_0"/>
<dbReference type="EMBL" id="CP003130">
    <property type="protein sequence ID" value="AEU35829.1"/>
    <property type="molecule type" value="Genomic_DNA"/>
</dbReference>
<dbReference type="GO" id="GO:0003824">
    <property type="term" value="F:catalytic activity"/>
    <property type="evidence" value="ECO:0007669"/>
    <property type="project" value="InterPro"/>
</dbReference>
<keyword evidence="4" id="KW-0479">Metal-binding</keyword>
<reference evidence="8 9" key="1">
    <citation type="submission" date="2011-11" db="EMBL/GenBank/DDBJ databases">
        <title>Complete sequence of Granulicella mallensis MP5ACTX8.</title>
        <authorList>
            <consortium name="US DOE Joint Genome Institute"/>
            <person name="Lucas S."/>
            <person name="Copeland A."/>
            <person name="Lapidus A."/>
            <person name="Cheng J.-F."/>
            <person name="Goodwin L."/>
            <person name="Pitluck S."/>
            <person name="Peters L."/>
            <person name="Lu M."/>
            <person name="Detter J.C."/>
            <person name="Han C."/>
            <person name="Tapia R."/>
            <person name="Land M."/>
            <person name="Hauser L."/>
            <person name="Kyrpides N."/>
            <person name="Ivanova N."/>
            <person name="Mikhailova N."/>
            <person name="Pagani I."/>
            <person name="Rawat S."/>
            <person name="Mannisto M."/>
            <person name="Haggblom M."/>
            <person name="Woyke T."/>
        </authorList>
    </citation>
    <scope>NUCLEOTIDE SEQUENCE [LARGE SCALE GENOMIC DNA]</scope>
    <source>
        <strain evidence="9">ATCC BAA-1857 / DSM 23137 / MP5ACTX8</strain>
    </source>
</reference>
<dbReference type="InterPro" id="IPR013785">
    <property type="entry name" value="Aldolase_TIM"/>
</dbReference>
<dbReference type="SFLD" id="SFLDS00029">
    <property type="entry name" value="Radical_SAM"/>
    <property type="match status" value="1"/>
</dbReference>
<dbReference type="InterPro" id="IPR058240">
    <property type="entry name" value="rSAM_sf"/>
</dbReference>
<proteinExistence type="predicted"/>
<dbReference type="Pfam" id="PF04055">
    <property type="entry name" value="Radical_SAM"/>
    <property type="match status" value="1"/>
</dbReference>
<accession>G8P0Y2</accession>
<evidence type="ECO:0000256" key="5">
    <source>
        <dbReference type="ARBA" id="ARBA00023004"/>
    </source>
</evidence>
<dbReference type="Pfam" id="PF13186">
    <property type="entry name" value="SPASM"/>
    <property type="match status" value="1"/>
</dbReference>
<protein>
    <submittedName>
        <fullName evidence="8">Radical SAM domain protein</fullName>
    </submittedName>
</protein>
<evidence type="ECO:0000313" key="9">
    <source>
        <dbReference type="Proteomes" id="UP000007113"/>
    </source>
</evidence>
<dbReference type="PANTHER" id="PTHR11228:SF7">
    <property type="entry name" value="PQQA PEPTIDE CYCLASE"/>
    <property type="match status" value="1"/>
</dbReference>
<comment type="cofactor">
    <cofactor evidence="1">
        <name>[4Fe-4S] cluster</name>
        <dbReference type="ChEBI" id="CHEBI:49883"/>
    </cofactor>
</comment>
<dbReference type="PANTHER" id="PTHR11228">
    <property type="entry name" value="RADICAL SAM DOMAIN PROTEIN"/>
    <property type="match status" value="1"/>
</dbReference>
<dbReference type="SUPFAM" id="SSF102114">
    <property type="entry name" value="Radical SAM enzymes"/>
    <property type="match status" value="1"/>
</dbReference>
<evidence type="ECO:0000256" key="3">
    <source>
        <dbReference type="ARBA" id="ARBA00022691"/>
    </source>
</evidence>
<keyword evidence="2" id="KW-0004">4Fe-4S</keyword>
<dbReference type="InterPro" id="IPR050377">
    <property type="entry name" value="Radical_SAM_PqqE_MftC-like"/>
</dbReference>
<keyword evidence="6" id="KW-0411">Iron-sulfur</keyword>
<keyword evidence="9" id="KW-1185">Reference proteome</keyword>
<dbReference type="AlphaFoldDB" id="G8P0Y2"/>
<dbReference type="KEGG" id="gma:AciX8_1487"/>
<keyword evidence="5" id="KW-0408">Iron</keyword>
<dbReference type="PIRSF" id="PIRSF037420">
    <property type="entry name" value="PQQ_syn_pqqE"/>
    <property type="match status" value="1"/>
</dbReference>
<dbReference type="InterPro" id="IPR007197">
    <property type="entry name" value="rSAM"/>
</dbReference>
<keyword evidence="3" id="KW-0949">S-adenosyl-L-methionine</keyword>
<evidence type="ECO:0000256" key="2">
    <source>
        <dbReference type="ARBA" id="ARBA00022485"/>
    </source>
</evidence>
<dbReference type="GO" id="GO:0046872">
    <property type="term" value="F:metal ion binding"/>
    <property type="evidence" value="ECO:0007669"/>
    <property type="project" value="UniProtKB-KW"/>
</dbReference>
<dbReference type="STRING" id="682795.AciX8_1487"/>
<organism evidence="8 9">
    <name type="scientific">Granulicella mallensis (strain ATCC BAA-1857 / DSM 23137 / MP5ACTX8)</name>
    <dbReference type="NCBI Taxonomy" id="682795"/>
    <lineage>
        <taxon>Bacteria</taxon>
        <taxon>Pseudomonadati</taxon>
        <taxon>Acidobacteriota</taxon>
        <taxon>Terriglobia</taxon>
        <taxon>Terriglobales</taxon>
        <taxon>Acidobacteriaceae</taxon>
        <taxon>Granulicella</taxon>
    </lineage>
</organism>
<gene>
    <name evidence="8" type="ordered locus">AciX8_1487</name>
</gene>
<dbReference type="InterPro" id="IPR017200">
    <property type="entry name" value="PqqE-like"/>
</dbReference>
<evidence type="ECO:0000256" key="1">
    <source>
        <dbReference type="ARBA" id="ARBA00001966"/>
    </source>
</evidence>
<dbReference type="PROSITE" id="PS51918">
    <property type="entry name" value="RADICAL_SAM"/>
    <property type="match status" value="1"/>
</dbReference>
<dbReference type="eggNOG" id="COG0535">
    <property type="taxonomic scope" value="Bacteria"/>
</dbReference>
<feature type="domain" description="Radical SAM core" evidence="7">
    <location>
        <begin position="14"/>
        <end position="230"/>
    </location>
</feature>